<evidence type="ECO:0000256" key="1">
    <source>
        <dbReference type="SAM" id="MobiDB-lite"/>
    </source>
</evidence>
<gene>
    <name evidence="2" type="ORF">A2462_00185</name>
</gene>
<proteinExistence type="predicted"/>
<dbReference type="Proteomes" id="UP000177309">
    <property type="component" value="Unassembled WGS sequence"/>
</dbReference>
<name>A0A1F4TIT1_UNCSA</name>
<evidence type="ECO:0000313" key="2">
    <source>
        <dbReference type="EMBL" id="OGC32469.1"/>
    </source>
</evidence>
<organism evidence="2 3">
    <name type="scientific">candidate division WOR-1 bacterium RIFOXYC2_FULL_41_25</name>
    <dbReference type="NCBI Taxonomy" id="1802586"/>
    <lineage>
        <taxon>Bacteria</taxon>
        <taxon>Bacillati</taxon>
        <taxon>Saganbacteria</taxon>
    </lineage>
</organism>
<sequence>MGVNFFIDKAGIQEASMAASQGVLDDAKVKDKKGSSDLPETSVVSDIKEGKRGEIGVKVLRGLVQTMAEAGIQLSPNKMTAKVNRKLQSEYDQMFKSAENKEDQVEISNSNYFIQKTKPRDKQQKNGNQDAFRQNLPAETHELTREYIEVYSKFLVTPSTELKKKIEKLEGELRSKGFSHKDLLSLKTNVKNSIRGEIMEQLKESFIKRTLTAKEKSLKYIIADRQIDQLLESTSDNHRLGGEDFGNYKAGFEEALREMVEQTKAEIREFVKEEVTKKFINLALRTDDKTDDLQEVVNIGKRVDFDEAGFMAFWEGLKDDLGLNLINIPAPNNSALAAGADNRDQQKRSQHQFSAEEEKDLFCNQLRAIYMQRAIKGDFLTALQTAFKMKKLKNGLIKLGYAIEDFKKIEREGKDVAIARFMEMLEEVLAERATLYDFSGPVVKLLDTRKKSILANLERLGAPLGESDINLLIEKIDIRMHDVAMEELKAVTAVLKAGSNPRADMRQKQLVKLIVRLREEAKITAQDLNIPMFKGKT</sequence>
<reference evidence="2 3" key="1">
    <citation type="journal article" date="2016" name="Nat. Commun.">
        <title>Thousands of microbial genomes shed light on interconnected biogeochemical processes in an aquifer system.</title>
        <authorList>
            <person name="Anantharaman K."/>
            <person name="Brown C.T."/>
            <person name="Hug L.A."/>
            <person name="Sharon I."/>
            <person name="Castelle C.J."/>
            <person name="Probst A.J."/>
            <person name="Thomas B.C."/>
            <person name="Singh A."/>
            <person name="Wilkins M.J."/>
            <person name="Karaoz U."/>
            <person name="Brodie E.L."/>
            <person name="Williams K.H."/>
            <person name="Hubbard S.S."/>
            <person name="Banfield J.F."/>
        </authorList>
    </citation>
    <scope>NUCLEOTIDE SEQUENCE [LARGE SCALE GENOMIC DNA]</scope>
</reference>
<dbReference type="EMBL" id="MEUI01000050">
    <property type="protein sequence ID" value="OGC32469.1"/>
    <property type="molecule type" value="Genomic_DNA"/>
</dbReference>
<comment type="caution">
    <text evidence="2">The sequence shown here is derived from an EMBL/GenBank/DDBJ whole genome shotgun (WGS) entry which is preliminary data.</text>
</comment>
<accession>A0A1F4TIT1</accession>
<dbReference type="AlphaFoldDB" id="A0A1F4TIT1"/>
<protein>
    <submittedName>
        <fullName evidence="2">Uncharacterized protein</fullName>
    </submittedName>
</protein>
<feature type="region of interest" description="Disordered" evidence="1">
    <location>
        <begin position="336"/>
        <end position="355"/>
    </location>
</feature>
<evidence type="ECO:0000313" key="3">
    <source>
        <dbReference type="Proteomes" id="UP000177309"/>
    </source>
</evidence>